<dbReference type="GO" id="GO:0009435">
    <property type="term" value="P:NAD+ biosynthetic process"/>
    <property type="evidence" value="ECO:0007669"/>
    <property type="project" value="UniProtKB-UniRule"/>
</dbReference>
<comment type="pathway">
    <text evidence="2 11">Cofactor biosynthesis; NAD(+) biosynthesis; deamido-NAD(+) from nicotinate D-ribonucleotide: step 1/1.</text>
</comment>
<keyword evidence="7 11" id="KW-0547">Nucleotide-binding</keyword>
<keyword evidence="8 11" id="KW-0067">ATP-binding</keyword>
<reference evidence="13 14" key="2">
    <citation type="journal article" date="2011" name="Stand. Genomic Sci.">
        <title>Complete genome sequence of Paludibacter propionicigenes type strain (WB4).</title>
        <authorList>
            <person name="Gronow S."/>
            <person name="Munk C."/>
            <person name="Lapidus A."/>
            <person name="Nolan M."/>
            <person name="Lucas S."/>
            <person name="Hammon N."/>
            <person name="Deshpande S."/>
            <person name="Cheng J.F."/>
            <person name="Tapia R."/>
            <person name="Han C."/>
            <person name="Goodwin L."/>
            <person name="Pitluck S."/>
            <person name="Liolios K."/>
            <person name="Ivanova N."/>
            <person name="Mavromatis K."/>
            <person name="Mikhailova N."/>
            <person name="Pati A."/>
            <person name="Chen A."/>
            <person name="Palaniappan K."/>
            <person name="Land M."/>
            <person name="Hauser L."/>
            <person name="Chang Y.J."/>
            <person name="Jeffries C.D."/>
            <person name="Brambilla E."/>
            <person name="Rohde M."/>
            <person name="Goker M."/>
            <person name="Detter J.C."/>
            <person name="Woyke T."/>
            <person name="Bristow J."/>
            <person name="Eisen J.A."/>
            <person name="Markowitz V."/>
            <person name="Hugenholtz P."/>
            <person name="Kyrpides N.C."/>
            <person name="Klenk H.P."/>
        </authorList>
    </citation>
    <scope>NUCLEOTIDE SEQUENCE [LARGE SCALE GENOMIC DNA]</scope>
    <source>
        <strain evidence="14">DSM 17365 / JCM 13257 / WB4</strain>
    </source>
</reference>
<keyword evidence="14" id="KW-1185">Reference proteome</keyword>
<evidence type="ECO:0000256" key="3">
    <source>
        <dbReference type="ARBA" id="ARBA00009014"/>
    </source>
</evidence>
<keyword evidence="9 11" id="KW-0520">NAD</keyword>
<dbReference type="InterPro" id="IPR004821">
    <property type="entry name" value="Cyt_trans-like"/>
</dbReference>
<dbReference type="Gene3D" id="3.40.50.620">
    <property type="entry name" value="HUPs"/>
    <property type="match status" value="1"/>
</dbReference>
<comment type="catalytic activity">
    <reaction evidence="10 11">
        <text>nicotinate beta-D-ribonucleotide + ATP + H(+) = deamido-NAD(+) + diphosphate</text>
        <dbReference type="Rhea" id="RHEA:22860"/>
        <dbReference type="ChEBI" id="CHEBI:15378"/>
        <dbReference type="ChEBI" id="CHEBI:30616"/>
        <dbReference type="ChEBI" id="CHEBI:33019"/>
        <dbReference type="ChEBI" id="CHEBI:57502"/>
        <dbReference type="ChEBI" id="CHEBI:58437"/>
        <dbReference type="EC" id="2.7.7.18"/>
    </reaction>
</comment>
<name>E4T296_PALPW</name>
<dbReference type="HOGENOM" id="CLU_069765_3_3_10"/>
<dbReference type="PANTHER" id="PTHR39321:SF3">
    <property type="entry name" value="PHOSPHOPANTETHEINE ADENYLYLTRANSFERASE"/>
    <property type="match status" value="1"/>
</dbReference>
<dbReference type="AlphaFoldDB" id="E4T296"/>
<evidence type="ECO:0000256" key="6">
    <source>
        <dbReference type="ARBA" id="ARBA00022695"/>
    </source>
</evidence>
<evidence type="ECO:0000256" key="2">
    <source>
        <dbReference type="ARBA" id="ARBA00005019"/>
    </source>
</evidence>
<evidence type="ECO:0000259" key="12">
    <source>
        <dbReference type="Pfam" id="PF01467"/>
    </source>
</evidence>
<dbReference type="EC" id="2.7.7.18" evidence="11"/>
<proteinExistence type="inferred from homology"/>
<keyword evidence="6 11" id="KW-0548">Nucleotidyltransferase</keyword>
<dbReference type="UniPathway" id="UPA00253">
    <property type="reaction ID" value="UER00332"/>
</dbReference>
<evidence type="ECO:0000256" key="4">
    <source>
        <dbReference type="ARBA" id="ARBA00022642"/>
    </source>
</evidence>
<keyword evidence="4 11" id="KW-0662">Pyridine nucleotide biosynthesis</keyword>
<dbReference type="NCBIfam" id="TIGR00482">
    <property type="entry name" value="nicotinate (nicotinamide) nucleotide adenylyltransferase"/>
    <property type="match status" value="1"/>
</dbReference>
<dbReference type="EMBL" id="CP002345">
    <property type="protein sequence ID" value="ADQ78840.1"/>
    <property type="molecule type" value="Genomic_DNA"/>
</dbReference>
<organism evidence="13 14">
    <name type="scientific">Paludibacter propionicigenes (strain DSM 17365 / JCM 13257 / WB4)</name>
    <dbReference type="NCBI Taxonomy" id="694427"/>
    <lineage>
        <taxon>Bacteria</taxon>
        <taxon>Pseudomonadati</taxon>
        <taxon>Bacteroidota</taxon>
        <taxon>Bacteroidia</taxon>
        <taxon>Bacteroidales</taxon>
        <taxon>Paludibacteraceae</taxon>
        <taxon>Paludibacter</taxon>
    </lineage>
</organism>
<dbReference type="CDD" id="cd02165">
    <property type="entry name" value="NMNAT"/>
    <property type="match status" value="1"/>
</dbReference>
<dbReference type="STRING" id="694427.Palpr_0684"/>
<keyword evidence="5 11" id="KW-0808">Transferase</keyword>
<gene>
    <name evidence="11" type="primary">nadD</name>
    <name evidence="13" type="ordered locus">Palpr_0684</name>
</gene>
<evidence type="ECO:0000256" key="8">
    <source>
        <dbReference type="ARBA" id="ARBA00022840"/>
    </source>
</evidence>
<dbReference type="GO" id="GO:0005524">
    <property type="term" value="F:ATP binding"/>
    <property type="evidence" value="ECO:0007669"/>
    <property type="project" value="UniProtKB-KW"/>
</dbReference>
<dbReference type="Proteomes" id="UP000008718">
    <property type="component" value="Chromosome"/>
</dbReference>
<feature type="domain" description="Cytidyltransferase-like" evidence="12">
    <location>
        <begin position="5"/>
        <end position="164"/>
    </location>
</feature>
<dbReference type="SUPFAM" id="SSF52374">
    <property type="entry name" value="Nucleotidylyl transferase"/>
    <property type="match status" value="1"/>
</dbReference>
<evidence type="ECO:0000256" key="5">
    <source>
        <dbReference type="ARBA" id="ARBA00022679"/>
    </source>
</evidence>
<evidence type="ECO:0000256" key="11">
    <source>
        <dbReference type="HAMAP-Rule" id="MF_00244"/>
    </source>
</evidence>
<evidence type="ECO:0000256" key="7">
    <source>
        <dbReference type="ARBA" id="ARBA00022741"/>
    </source>
</evidence>
<sequence>MRVALYFGSFNPVHLGHLKLAEYLTDNDLVDEVWFVISPCNPLKEQSELLDEYIRLDMLFFAIRSNPGFKACDIEFTMPIPSYSIDTLNVLSKQFPDYQFELIIGSDNALVFDQWKDYTEILTNYPVLVYPRKNYDFAQVAARYPQMNLLNTPIYDISSTQIRDSIAQKKDISQWLHPSVLQFIKENNLYQ</sequence>
<dbReference type="InterPro" id="IPR014729">
    <property type="entry name" value="Rossmann-like_a/b/a_fold"/>
</dbReference>
<protein>
    <recommendedName>
        <fullName evidence="11">Probable nicotinate-nucleotide adenylyltransferase</fullName>
        <ecNumber evidence="11">2.7.7.18</ecNumber>
    </recommendedName>
    <alternativeName>
        <fullName evidence="11">Deamido-NAD(+) diphosphorylase</fullName>
    </alternativeName>
    <alternativeName>
        <fullName evidence="11">Deamido-NAD(+) pyrophosphorylase</fullName>
    </alternativeName>
    <alternativeName>
        <fullName evidence="11">Nicotinate mononucleotide adenylyltransferase</fullName>
        <shortName evidence="11">NaMN adenylyltransferase</shortName>
    </alternativeName>
</protein>
<comment type="function">
    <text evidence="1 11">Catalyzes the reversible adenylation of nicotinate mononucleotide (NaMN) to nicotinic acid adenine dinucleotide (NaAD).</text>
</comment>
<dbReference type="Pfam" id="PF01467">
    <property type="entry name" value="CTP_transf_like"/>
    <property type="match status" value="1"/>
</dbReference>
<accession>E4T296</accession>
<dbReference type="OrthoDB" id="5295945at2"/>
<dbReference type="GO" id="GO:0004515">
    <property type="term" value="F:nicotinate-nucleotide adenylyltransferase activity"/>
    <property type="evidence" value="ECO:0007669"/>
    <property type="project" value="UniProtKB-UniRule"/>
</dbReference>
<evidence type="ECO:0000256" key="10">
    <source>
        <dbReference type="ARBA" id="ARBA00048721"/>
    </source>
</evidence>
<evidence type="ECO:0000256" key="9">
    <source>
        <dbReference type="ARBA" id="ARBA00023027"/>
    </source>
</evidence>
<dbReference type="KEGG" id="ppn:Palpr_0684"/>
<evidence type="ECO:0000313" key="13">
    <source>
        <dbReference type="EMBL" id="ADQ78840.1"/>
    </source>
</evidence>
<evidence type="ECO:0000313" key="14">
    <source>
        <dbReference type="Proteomes" id="UP000008718"/>
    </source>
</evidence>
<reference key="1">
    <citation type="submission" date="2010-11" db="EMBL/GenBank/DDBJ databases">
        <title>The complete genome of Paludibacter propionicigenes DSM 17365.</title>
        <authorList>
            <consortium name="US DOE Joint Genome Institute (JGI-PGF)"/>
            <person name="Lucas S."/>
            <person name="Copeland A."/>
            <person name="Lapidus A."/>
            <person name="Bruce D."/>
            <person name="Goodwin L."/>
            <person name="Pitluck S."/>
            <person name="Kyrpides N."/>
            <person name="Mavromatis K."/>
            <person name="Ivanova N."/>
            <person name="Munk A.C."/>
            <person name="Brettin T."/>
            <person name="Detter J.C."/>
            <person name="Han C."/>
            <person name="Tapia R."/>
            <person name="Land M."/>
            <person name="Hauser L."/>
            <person name="Markowitz V."/>
            <person name="Cheng J.-F."/>
            <person name="Hugenholtz P."/>
            <person name="Woyke T."/>
            <person name="Wu D."/>
            <person name="Gronow S."/>
            <person name="Wellnitz S."/>
            <person name="Brambilla E."/>
            <person name="Klenk H.-P."/>
            <person name="Eisen J.A."/>
        </authorList>
    </citation>
    <scope>NUCLEOTIDE SEQUENCE</scope>
    <source>
        <strain>WB4</strain>
    </source>
</reference>
<dbReference type="InterPro" id="IPR005248">
    <property type="entry name" value="NadD/NMNAT"/>
</dbReference>
<dbReference type="PANTHER" id="PTHR39321">
    <property type="entry name" value="NICOTINATE-NUCLEOTIDE ADENYLYLTRANSFERASE-RELATED"/>
    <property type="match status" value="1"/>
</dbReference>
<dbReference type="RefSeq" id="WP_013444209.1">
    <property type="nucleotide sequence ID" value="NC_014734.1"/>
</dbReference>
<dbReference type="HAMAP" id="MF_00244">
    <property type="entry name" value="NaMN_adenylyltr"/>
    <property type="match status" value="1"/>
</dbReference>
<dbReference type="eggNOG" id="COG1057">
    <property type="taxonomic scope" value="Bacteria"/>
</dbReference>
<comment type="similarity">
    <text evidence="3 11">Belongs to the NadD family.</text>
</comment>
<evidence type="ECO:0000256" key="1">
    <source>
        <dbReference type="ARBA" id="ARBA00002324"/>
    </source>
</evidence>